<keyword evidence="7" id="KW-0999">Mitochondrion inner membrane</keyword>
<evidence type="ECO:0000256" key="6">
    <source>
        <dbReference type="ARBA" id="ARBA00022692"/>
    </source>
</evidence>
<dbReference type="InterPro" id="IPR012576">
    <property type="entry name" value="NDUFB3"/>
</dbReference>
<evidence type="ECO:0000256" key="8">
    <source>
        <dbReference type="ARBA" id="ARBA00022982"/>
    </source>
</evidence>
<evidence type="ECO:0000256" key="1">
    <source>
        <dbReference type="ARBA" id="ARBA00003195"/>
    </source>
</evidence>
<evidence type="ECO:0000256" key="11">
    <source>
        <dbReference type="ARBA" id="ARBA00023136"/>
    </source>
</evidence>
<evidence type="ECO:0000313" key="13">
    <source>
        <dbReference type="Proteomes" id="UP000070544"/>
    </source>
</evidence>
<sequence>MGFLPPKFLRASAPVNFRNHWARYDAWRYHPFWSSTKTWRSAAPGLPLALAVFAGYVVYDKMQGGDSHH</sequence>
<evidence type="ECO:0000256" key="7">
    <source>
        <dbReference type="ARBA" id="ARBA00022792"/>
    </source>
</evidence>
<dbReference type="GO" id="GO:0005743">
    <property type="term" value="C:mitochondrial inner membrane"/>
    <property type="evidence" value="ECO:0007669"/>
    <property type="project" value="UniProtKB-SubCell"/>
</dbReference>
<keyword evidence="5" id="KW-0679">Respiratory chain</keyword>
<name>A0A139AR91_GONPJ</name>
<keyword evidence="11" id="KW-0472">Membrane</keyword>
<evidence type="ECO:0000256" key="10">
    <source>
        <dbReference type="ARBA" id="ARBA00023128"/>
    </source>
</evidence>
<gene>
    <name evidence="12" type="ORF">M427DRAFT_53206</name>
</gene>
<keyword evidence="8" id="KW-0249">Electron transport</keyword>
<dbReference type="Proteomes" id="UP000070544">
    <property type="component" value="Unassembled WGS sequence"/>
</dbReference>
<comment type="function">
    <text evidence="1">Accessory subunit of the mitochondrial membrane respiratory chain NADH dehydrogenase (Complex I), that is believed not to be involved in catalysis. Complex I functions in the transfer of electrons from NADH to the respiratory chain. The immediate electron acceptor for the enzyme is believed to be ubiquinone.</text>
</comment>
<dbReference type="EMBL" id="KQ965739">
    <property type="protein sequence ID" value="KXS19256.1"/>
    <property type="molecule type" value="Genomic_DNA"/>
</dbReference>
<evidence type="ECO:0000256" key="9">
    <source>
        <dbReference type="ARBA" id="ARBA00022989"/>
    </source>
</evidence>
<dbReference type="GO" id="GO:0022900">
    <property type="term" value="P:electron transport chain"/>
    <property type="evidence" value="ECO:0007669"/>
    <property type="project" value="InterPro"/>
</dbReference>
<protein>
    <submittedName>
        <fullName evidence="12">Uncharacterized protein</fullName>
    </submittedName>
</protein>
<evidence type="ECO:0000256" key="2">
    <source>
        <dbReference type="ARBA" id="ARBA00004298"/>
    </source>
</evidence>
<keyword evidence="6" id="KW-0812">Transmembrane</keyword>
<dbReference type="AlphaFoldDB" id="A0A139AR91"/>
<dbReference type="Pfam" id="PF08122">
    <property type="entry name" value="NDUF_B12"/>
    <property type="match status" value="1"/>
</dbReference>
<keyword evidence="13" id="KW-1185">Reference proteome</keyword>
<evidence type="ECO:0000256" key="5">
    <source>
        <dbReference type="ARBA" id="ARBA00022660"/>
    </source>
</evidence>
<comment type="subcellular location">
    <subcellularLocation>
        <location evidence="2">Mitochondrion inner membrane</location>
        <topology evidence="2">Single-pass membrane protein</topology>
        <orientation evidence="2">Matrix side</orientation>
    </subcellularLocation>
</comment>
<reference evidence="12 13" key="1">
    <citation type="journal article" date="2015" name="Genome Biol. Evol.">
        <title>Phylogenomic analyses indicate that early fungi evolved digesting cell walls of algal ancestors of land plants.</title>
        <authorList>
            <person name="Chang Y."/>
            <person name="Wang S."/>
            <person name="Sekimoto S."/>
            <person name="Aerts A.L."/>
            <person name="Choi C."/>
            <person name="Clum A."/>
            <person name="LaButti K.M."/>
            <person name="Lindquist E.A."/>
            <person name="Yee Ngan C."/>
            <person name="Ohm R.A."/>
            <person name="Salamov A.A."/>
            <person name="Grigoriev I.V."/>
            <person name="Spatafora J.W."/>
            <person name="Berbee M.L."/>
        </authorList>
    </citation>
    <scope>NUCLEOTIDE SEQUENCE [LARGE SCALE GENOMIC DNA]</scope>
    <source>
        <strain evidence="12 13">JEL478</strain>
    </source>
</reference>
<keyword evidence="4" id="KW-0813">Transport</keyword>
<accession>A0A139AR91</accession>
<keyword evidence="10" id="KW-0496">Mitochondrion</keyword>
<comment type="similarity">
    <text evidence="3">Belongs to the complex I NDUFB3 subunit family.</text>
</comment>
<organism evidence="12 13">
    <name type="scientific">Gonapodya prolifera (strain JEL478)</name>
    <name type="common">Monoblepharis prolifera</name>
    <dbReference type="NCBI Taxonomy" id="1344416"/>
    <lineage>
        <taxon>Eukaryota</taxon>
        <taxon>Fungi</taxon>
        <taxon>Fungi incertae sedis</taxon>
        <taxon>Chytridiomycota</taxon>
        <taxon>Chytridiomycota incertae sedis</taxon>
        <taxon>Monoblepharidomycetes</taxon>
        <taxon>Monoblepharidales</taxon>
        <taxon>Gonapodyaceae</taxon>
        <taxon>Gonapodya</taxon>
    </lineage>
</organism>
<evidence type="ECO:0000313" key="12">
    <source>
        <dbReference type="EMBL" id="KXS19256.1"/>
    </source>
</evidence>
<dbReference type="OrthoDB" id="521512at2759"/>
<keyword evidence="9" id="KW-1133">Transmembrane helix</keyword>
<evidence type="ECO:0000256" key="3">
    <source>
        <dbReference type="ARBA" id="ARBA00005667"/>
    </source>
</evidence>
<evidence type="ECO:0000256" key="4">
    <source>
        <dbReference type="ARBA" id="ARBA00022448"/>
    </source>
</evidence>
<proteinExistence type="inferred from homology"/>